<feature type="region of interest" description="Disordered" evidence="1">
    <location>
        <begin position="1"/>
        <end position="21"/>
    </location>
</feature>
<proteinExistence type="predicted"/>
<evidence type="ECO:0000313" key="2">
    <source>
        <dbReference type="EMBL" id="EDM08863.1"/>
    </source>
</evidence>
<sequence length="21" mass="2170">MPVHPPVTVCQRPGAPVLSSP</sequence>
<dbReference type="AlphaFoldDB" id="A6IWK9"/>
<organism evidence="2 3">
    <name type="scientific">Rattus norvegicus</name>
    <name type="common">Rat</name>
    <dbReference type="NCBI Taxonomy" id="10116"/>
    <lineage>
        <taxon>Eukaryota</taxon>
        <taxon>Metazoa</taxon>
        <taxon>Chordata</taxon>
        <taxon>Craniata</taxon>
        <taxon>Vertebrata</taxon>
        <taxon>Euteleostomi</taxon>
        <taxon>Mammalia</taxon>
        <taxon>Eutheria</taxon>
        <taxon>Euarchontoglires</taxon>
        <taxon>Glires</taxon>
        <taxon>Rodentia</taxon>
        <taxon>Myomorpha</taxon>
        <taxon>Muroidea</taxon>
        <taxon>Muridae</taxon>
        <taxon>Murinae</taxon>
        <taxon>Rattus</taxon>
    </lineage>
</organism>
<dbReference type="EMBL" id="CH473970">
    <property type="protein sequence ID" value="EDM08863.1"/>
    <property type="molecule type" value="Genomic_DNA"/>
</dbReference>
<protein>
    <submittedName>
        <fullName evidence="2">RCG43030</fullName>
    </submittedName>
</protein>
<evidence type="ECO:0000256" key="1">
    <source>
        <dbReference type="SAM" id="MobiDB-lite"/>
    </source>
</evidence>
<name>A6IWK9_RAT</name>
<evidence type="ECO:0000313" key="3">
    <source>
        <dbReference type="Proteomes" id="UP000234681"/>
    </source>
</evidence>
<accession>A6IWK9</accession>
<reference evidence="2 3" key="1">
    <citation type="submission" date="2005-09" db="EMBL/GenBank/DDBJ databases">
        <authorList>
            <person name="Mural R.J."/>
            <person name="Li P.W."/>
            <person name="Adams M.D."/>
            <person name="Amanatides P.G."/>
            <person name="Baden-Tillson H."/>
            <person name="Barnstead M."/>
            <person name="Chin S.H."/>
            <person name="Dew I."/>
            <person name="Evans C.A."/>
            <person name="Ferriera S."/>
            <person name="Flanigan M."/>
            <person name="Fosler C."/>
            <person name="Glodek A."/>
            <person name="Gu Z."/>
            <person name="Holt R.A."/>
            <person name="Jennings D."/>
            <person name="Kraft C.L."/>
            <person name="Lu F."/>
            <person name="Nguyen T."/>
            <person name="Nusskern D.R."/>
            <person name="Pfannkoch C.M."/>
            <person name="Sitter C."/>
            <person name="Sutton G.G."/>
            <person name="Venter J.C."/>
            <person name="Wang Z."/>
            <person name="Woodage T."/>
            <person name="Zheng X.H."/>
            <person name="Zhong F."/>
        </authorList>
    </citation>
    <scope>NUCLEOTIDE SEQUENCE [LARGE SCALE GENOMIC DNA]</scope>
    <source>
        <strain>BN</strain>
        <strain evidence="3">Sprague-Dawley</strain>
    </source>
</reference>
<dbReference type="Proteomes" id="UP000234681">
    <property type="component" value="Chromosome 16"/>
</dbReference>
<gene>
    <name evidence="2" type="ORF">rCG_43030</name>
</gene>